<evidence type="ECO:0000259" key="3">
    <source>
        <dbReference type="PROSITE" id="PS51698"/>
    </source>
</evidence>
<evidence type="ECO:0000313" key="5">
    <source>
        <dbReference type="Proteomes" id="UP001604277"/>
    </source>
</evidence>
<dbReference type="GO" id="GO:0016740">
    <property type="term" value="F:transferase activity"/>
    <property type="evidence" value="ECO:0007669"/>
    <property type="project" value="UniProtKB-KW"/>
</dbReference>
<keyword evidence="5" id="KW-1185">Reference proteome</keyword>
<comment type="caution">
    <text evidence="4">The sequence shown here is derived from an EMBL/GenBank/DDBJ whole genome shotgun (WGS) entry which is preliminary data.</text>
</comment>
<organism evidence="4 5">
    <name type="scientific">Forsythia ovata</name>
    <dbReference type="NCBI Taxonomy" id="205694"/>
    <lineage>
        <taxon>Eukaryota</taxon>
        <taxon>Viridiplantae</taxon>
        <taxon>Streptophyta</taxon>
        <taxon>Embryophyta</taxon>
        <taxon>Tracheophyta</taxon>
        <taxon>Spermatophyta</taxon>
        <taxon>Magnoliopsida</taxon>
        <taxon>eudicotyledons</taxon>
        <taxon>Gunneridae</taxon>
        <taxon>Pentapetalae</taxon>
        <taxon>asterids</taxon>
        <taxon>lamiids</taxon>
        <taxon>Lamiales</taxon>
        <taxon>Oleaceae</taxon>
        <taxon>Forsythieae</taxon>
        <taxon>Forsythia</taxon>
    </lineage>
</organism>
<dbReference type="PROSITE" id="PS51698">
    <property type="entry name" value="U_BOX"/>
    <property type="match status" value="1"/>
</dbReference>
<proteinExistence type="predicted"/>
<reference evidence="5" key="1">
    <citation type="submission" date="2024-07" db="EMBL/GenBank/DDBJ databases">
        <title>Two chromosome-level genome assemblies of Korean endemic species Abeliophyllum distichum and Forsythia ovata (Oleaceae).</title>
        <authorList>
            <person name="Jang H."/>
        </authorList>
    </citation>
    <scope>NUCLEOTIDE SEQUENCE [LARGE SCALE GENOMIC DNA]</scope>
</reference>
<dbReference type="EMBL" id="JBFOLJ010000010">
    <property type="protein sequence ID" value="KAL2501455.1"/>
    <property type="molecule type" value="Genomic_DNA"/>
</dbReference>
<accession>A0ABD1SL49</accession>
<sequence length="162" mass="17655">MADPIIVLCGHTFERNCVHAYISLSFKPKLADGSSPDFSTIIPSPALKSIIVNWCRTHLINHPKPIDFYSTEKMVSALTHTSQLNYATLQFFPHQIFGSKNLSVTAKGGGSSEVGEGRNNGGLGLEGLARKDSDISGIGGGEIMRSNWENAIELNRRVLKIE</sequence>
<dbReference type="InterPro" id="IPR003613">
    <property type="entry name" value="Ubox_domain"/>
</dbReference>
<name>A0ABD1SL49_9LAMI</name>
<dbReference type="SUPFAM" id="SSF57850">
    <property type="entry name" value="RING/U-box"/>
    <property type="match status" value="1"/>
</dbReference>
<evidence type="ECO:0000313" key="4">
    <source>
        <dbReference type="EMBL" id="KAL2501455.1"/>
    </source>
</evidence>
<evidence type="ECO:0000256" key="2">
    <source>
        <dbReference type="ARBA" id="ARBA00022679"/>
    </source>
</evidence>
<comment type="pathway">
    <text evidence="1">Protein modification; protein ubiquitination.</text>
</comment>
<gene>
    <name evidence="4" type="ORF">Fot_35303</name>
</gene>
<keyword evidence="2 4" id="KW-0808">Transferase</keyword>
<dbReference type="InterPro" id="IPR013083">
    <property type="entry name" value="Znf_RING/FYVE/PHD"/>
</dbReference>
<feature type="domain" description="U-box" evidence="3">
    <location>
        <begin position="1"/>
        <end position="61"/>
    </location>
</feature>
<protein>
    <submittedName>
        <fullName evidence="4">RING-type E3 ubiquitin transferase</fullName>
    </submittedName>
</protein>
<dbReference type="Proteomes" id="UP001604277">
    <property type="component" value="Unassembled WGS sequence"/>
</dbReference>
<dbReference type="Gene3D" id="3.30.40.10">
    <property type="entry name" value="Zinc/RING finger domain, C3HC4 (zinc finger)"/>
    <property type="match status" value="1"/>
</dbReference>
<evidence type="ECO:0000256" key="1">
    <source>
        <dbReference type="ARBA" id="ARBA00004906"/>
    </source>
</evidence>
<dbReference type="AlphaFoldDB" id="A0ABD1SL49"/>